<dbReference type="AlphaFoldDB" id="A0A815VDS9"/>
<reference evidence="3" key="1">
    <citation type="submission" date="2021-02" db="EMBL/GenBank/DDBJ databases">
        <authorList>
            <person name="Nowell W R."/>
        </authorList>
    </citation>
    <scope>NUCLEOTIDE SEQUENCE</scope>
</reference>
<dbReference type="EMBL" id="CAJOBE010011002">
    <property type="protein sequence ID" value="CAF4121268.1"/>
    <property type="molecule type" value="Genomic_DNA"/>
</dbReference>
<dbReference type="Proteomes" id="UP000663874">
    <property type="component" value="Unassembled WGS sequence"/>
</dbReference>
<dbReference type="EMBL" id="CAJOAX010004064">
    <property type="protein sequence ID" value="CAF3887849.1"/>
    <property type="molecule type" value="Genomic_DNA"/>
</dbReference>
<accession>A0A815VDS9</accession>
<gene>
    <name evidence="5" type="ORF">FNK824_LOCUS32312</name>
    <name evidence="4" type="ORF">OTI717_LOCUS23108</name>
    <name evidence="2" type="ORF">RFH988_LOCUS16030</name>
    <name evidence="3" type="ORF">SEV965_LOCUS37428</name>
</gene>
<protein>
    <submittedName>
        <fullName evidence="3">Uncharacterized protein</fullName>
    </submittedName>
</protein>
<sequence length="79" mass="8721">MIEAIALLAICIGAIAVAISGLTATTIMFAPAVSSPKDKYPFNEEEYQARLRANYESIYMYTEFADFSPTTVPRYSVDT</sequence>
<dbReference type="Proteomes" id="UP000663823">
    <property type="component" value="Unassembled WGS sequence"/>
</dbReference>
<dbReference type="Proteomes" id="UP000663882">
    <property type="component" value="Unassembled WGS sequence"/>
</dbReference>
<evidence type="ECO:0000313" key="2">
    <source>
        <dbReference type="EMBL" id="CAF1037315.1"/>
    </source>
</evidence>
<evidence type="ECO:0000256" key="1">
    <source>
        <dbReference type="SAM" id="Phobius"/>
    </source>
</evidence>
<dbReference type="EMBL" id="CAJNOU010007722">
    <property type="protein sequence ID" value="CAF1529150.1"/>
    <property type="molecule type" value="Genomic_DNA"/>
</dbReference>
<evidence type="ECO:0000313" key="5">
    <source>
        <dbReference type="EMBL" id="CAF4121268.1"/>
    </source>
</evidence>
<keyword evidence="1" id="KW-0812">Transmembrane</keyword>
<organism evidence="3 6">
    <name type="scientific">Rotaria sordida</name>
    <dbReference type="NCBI Taxonomy" id="392033"/>
    <lineage>
        <taxon>Eukaryota</taxon>
        <taxon>Metazoa</taxon>
        <taxon>Spiralia</taxon>
        <taxon>Gnathifera</taxon>
        <taxon>Rotifera</taxon>
        <taxon>Eurotatoria</taxon>
        <taxon>Bdelloidea</taxon>
        <taxon>Philodinida</taxon>
        <taxon>Philodinidae</taxon>
        <taxon>Rotaria</taxon>
    </lineage>
</organism>
<evidence type="ECO:0000313" key="3">
    <source>
        <dbReference type="EMBL" id="CAF1529150.1"/>
    </source>
</evidence>
<keyword evidence="1" id="KW-1133">Transmembrane helix</keyword>
<comment type="caution">
    <text evidence="3">The sequence shown here is derived from an EMBL/GenBank/DDBJ whole genome shotgun (WGS) entry which is preliminary data.</text>
</comment>
<proteinExistence type="predicted"/>
<evidence type="ECO:0000313" key="6">
    <source>
        <dbReference type="Proteomes" id="UP000663889"/>
    </source>
</evidence>
<feature type="transmembrane region" description="Helical" evidence="1">
    <location>
        <begin position="6"/>
        <end position="30"/>
    </location>
</feature>
<dbReference type="OrthoDB" id="10037426at2759"/>
<dbReference type="EMBL" id="CAJNOO010000803">
    <property type="protein sequence ID" value="CAF1037315.1"/>
    <property type="molecule type" value="Genomic_DNA"/>
</dbReference>
<dbReference type="Proteomes" id="UP000663889">
    <property type="component" value="Unassembled WGS sequence"/>
</dbReference>
<evidence type="ECO:0000313" key="4">
    <source>
        <dbReference type="EMBL" id="CAF3887849.1"/>
    </source>
</evidence>
<name>A0A815VDS9_9BILA</name>
<keyword evidence="1" id="KW-0472">Membrane</keyword>